<evidence type="ECO:0000256" key="8">
    <source>
        <dbReference type="ARBA" id="ARBA00023002"/>
    </source>
</evidence>
<dbReference type="InterPro" id="IPR013154">
    <property type="entry name" value="ADH-like_N"/>
</dbReference>
<evidence type="ECO:0000259" key="14">
    <source>
        <dbReference type="Pfam" id="PF08240"/>
    </source>
</evidence>
<dbReference type="Pfam" id="PF08240">
    <property type="entry name" value="ADH_N"/>
    <property type="match status" value="1"/>
</dbReference>
<feature type="domain" description="Alcohol dehydrogenase-like N-terminal" evidence="14">
    <location>
        <begin position="36"/>
        <end position="95"/>
    </location>
</feature>
<comment type="catalytic activity">
    <reaction evidence="11">
        <text>(E)-caffeyl alcohol + NADP(+) = (E)-caffeyl aldehyde + NADPH + H(+)</text>
        <dbReference type="Rhea" id="RHEA:45728"/>
        <dbReference type="ChEBI" id="CHEBI:15378"/>
        <dbReference type="ChEBI" id="CHEBI:28323"/>
        <dbReference type="ChEBI" id="CHEBI:31334"/>
        <dbReference type="ChEBI" id="CHEBI:57783"/>
        <dbReference type="ChEBI" id="CHEBI:58349"/>
    </reaction>
    <physiologicalReaction direction="right-to-left" evidence="11">
        <dbReference type="Rhea" id="RHEA:45730"/>
    </physiologicalReaction>
</comment>
<dbReference type="InterPro" id="IPR047109">
    <property type="entry name" value="CAD-like"/>
</dbReference>
<dbReference type="STRING" id="4572.M7YKV4"/>
<comment type="catalytic activity">
    <reaction evidence="9">
        <text>(E)-4-coumaroyl alcohol + NADP(+) = (E)-4-coumaraldehyde + NADPH + H(+)</text>
        <dbReference type="Rhea" id="RHEA:45724"/>
        <dbReference type="ChEBI" id="CHEBI:15378"/>
        <dbReference type="ChEBI" id="CHEBI:28353"/>
        <dbReference type="ChEBI" id="CHEBI:57783"/>
        <dbReference type="ChEBI" id="CHEBI:58349"/>
        <dbReference type="ChEBI" id="CHEBI:64555"/>
        <dbReference type="EC" id="1.1.1.195"/>
    </reaction>
    <physiologicalReaction direction="right-to-left" evidence="9">
        <dbReference type="Rhea" id="RHEA:45726"/>
    </physiologicalReaction>
</comment>
<evidence type="ECO:0000256" key="2">
    <source>
        <dbReference type="ARBA" id="ARBA00004928"/>
    </source>
</evidence>
<evidence type="ECO:0000256" key="1">
    <source>
        <dbReference type="ARBA" id="ARBA00001947"/>
    </source>
</evidence>
<dbReference type="EMBL" id="KD224098">
    <property type="protein sequence ID" value="EMS51113.1"/>
    <property type="molecule type" value="Genomic_DNA"/>
</dbReference>
<reference evidence="15" key="1">
    <citation type="journal article" date="2013" name="Nature">
        <title>Draft genome of the wheat A-genome progenitor Triticum urartu.</title>
        <authorList>
            <person name="Ling H.Q."/>
            <person name="Zhao S."/>
            <person name="Liu D."/>
            <person name="Wang J."/>
            <person name="Sun H."/>
            <person name="Zhang C."/>
            <person name="Fan H."/>
            <person name="Li D."/>
            <person name="Dong L."/>
            <person name="Tao Y."/>
            <person name="Gao C."/>
            <person name="Wu H."/>
            <person name="Li Y."/>
            <person name="Cui Y."/>
            <person name="Guo X."/>
            <person name="Zheng S."/>
            <person name="Wang B."/>
            <person name="Yu K."/>
            <person name="Liang Q."/>
            <person name="Yang W."/>
            <person name="Lou X."/>
            <person name="Chen J."/>
            <person name="Feng M."/>
            <person name="Jian J."/>
            <person name="Zhang X."/>
            <person name="Luo G."/>
            <person name="Jiang Y."/>
            <person name="Liu J."/>
            <person name="Wang Z."/>
            <person name="Sha Y."/>
            <person name="Zhang B."/>
            <person name="Wu H."/>
            <person name="Tang D."/>
            <person name="Shen Q."/>
            <person name="Xue P."/>
            <person name="Zou S."/>
            <person name="Wang X."/>
            <person name="Liu X."/>
            <person name="Wang F."/>
            <person name="Yang Y."/>
            <person name="An X."/>
            <person name="Dong Z."/>
            <person name="Zhang K."/>
            <person name="Zhang X."/>
            <person name="Luo M.C."/>
            <person name="Dvorak J."/>
            <person name="Tong Y."/>
            <person name="Wang J."/>
            <person name="Yang H."/>
            <person name="Li Z."/>
            <person name="Wang D."/>
            <person name="Zhang A."/>
            <person name="Wang J."/>
        </authorList>
    </citation>
    <scope>NUCLEOTIDE SEQUENCE</scope>
</reference>
<evidence type="ECO:0000256" key="11">
    <source>
        <dbReference type="ARBA" id="ARBA00049226"/>
    </source>
</evidence>
<comment type="pathway">
    <text evidence="2">Aromatic compound metabolism; phenylpropanoid biosynthesis.</text>
</comment>
<evidence type="ECO:0000256" key="9">
    <source>
        <dbReference type="ARBA" id="ARBA00047329"/>
    </source>
</evidence>
<proteinExistence type="predicted"/>
<name>M7YKV4_TRIUA</name>
<dbReference type="PANTHER" id="PTHR42683">
    <property type="entry name" value="ALDEHYDE REDUCTASE"/>
    <property type="match status" value="1"/>
</dbReference>
<gene>
    <name evidence="15" type="ORF">TRIUR3_03807</name>
</gene>
<dbReference type="GO" id="GO:0009809">
    <property type="term" value="P:lignin biosynthetic process"/>
    <property type="evidence" value="ECO:0007669"/>
    <property type="project" value="UniProtKB-KW"/>
</dbReference>
<dbReference type="AlphaFoldDB" id="M7YKV4"/>
<evidence type="ECO:0000256" key="5">
    <source>
        <dbReference type="ARBA" id="ARBA00022733"/>
    </source>
</evidence>
<comment type="catalytic activity">
    <reaction evidence="12">
        <text>(E)-coniferol + NADP(+) = (E)-coniferaldehyde + NADPH + H(+)</text>
        <dbReference type="Rhea" id="RHEA:22444"/>
        <dbReference type="ChEBI" id="CHEBI:15378"/>
        <dbReference type="ChEBI" id="CHEBI:16547"/>
        <dbReference type="ChEBI" id="CHEBI:17745"/>
        <dbReference type="ChEBI" id="CHEBI:57783"/>
        <dbReference type="ChEBI" id="CHEBI:58349"/>
        <dbReference type="EC" id="1.1.1.195"/>
    </reaction>
    <physiologicalReaction direction="right-to-left" evidence="12">
        <dbReference type="Rhea" id="RHEA:22446"/>
    </physiologicalReaction>
</comment>
<evidence type="ECO:0000256" key="10">
    <source>
        <dbReference type="ARBA" id="ARBA00048379"/>
    </source>
</evidence>
<evidence type="ECO:0000256" key="6">
    <source>
        <dbReference type="ARBA" id="ARBA00022833"/>
    </source>
</evidence>
<dbReference type="InterPro" id="IPR002328">
    <property type="entry name" value="ADH_Zn_CS"/>
</dbReference>
<comment type="catalytic activity">
    <reaction evidence="13">
        <text>(E)-cinnamyl alcohol + NADP(+) = (E)-cinnamaldehyde + NADPH + H(+)</text>
        <dbReference type="Rhea" id="RHEA:10392"/>
        <dbReference type="ChEBI" id="CHEBI:15378"/>
        <dbReference type="ChEBI" id="CHEBI:16731"/>
        <dbReference type="ChEBI" id="CHEBI:33227"/>
        <dbReference type="ChEBI" id="CHEBI:57783"/>
        <dbReference type="ChEBI" id="CHEBI:58349"/>
        <dbReference type="EC" id="1.1.1.195"/>
    </reaction>
    <physiologicalReaction direction="right-to-left" evidence="13">
        <dbReference type="Rhea" id="RHEA:10394"/>
    </physiologicalReaction>
</comment>
<evidence type="ECO:0000313" key="15">
    <source>
        <dbReference type="EMBL" id="EMS51113.1"/>
    </source>
</evidence>
<evidence type="ECO:0000256" key="13">
    <source>
        <dbReference type="ARBA" id="ARBA00049332"/>
    </source>
</evidence>
<dbReference type="PROSITE" id="PS00059">
    <property type="entry name" value="ADH_ZINC"/>
    <property type="match status" value="1"/>
</dbReference>
<protein>
    <recommendedName>
        <fullName evidence="3">cinnamyl-alcohol dehydrogenase</fullName>
        <ecNumber evidence="3">1.1.1.195</ecNumber>
    </recommendedName>
</protein>
<keyword evidence="6" id="KW-0862">Zinc</keyword>
<dbReference type="EC" id="1.1.1.195" evidence="3"/>
<keyword evidence="7" id="KW-0521">NADP</keyword>
<keyword evidence="4" id="KW-0479">Metal-binding</keyword>
<evidence type="ECO:0000256" key="7">
    <source>
        <dbReference type="ARBA" id="ARBA00022857"/>
    </source>
</evidence>
<sequence length="181" mass="20203">MEVTPKHTQAVSGWAAMEPSGEVVPFAFKRRENGVDDVTIKVHYCGMCHTDLHFINNDWGITMYPLVPGHEITGVVTRVGANVSGFRPGDRVGVGLSTVDPRGSGLRLCLQVRSLEHLQPRLQQALPRRFCRAGVKKTAQSRPQKPVFHRLGPKLVPADSGRTRRWIHVDPVFACVYRFDP</sequence>
<evidence type="ECO:0000256" key="4">
    <source>
        <dbReference type="ARBA" id="ARBA00022723"/>
    </source>
</evidence>
<keyword evidence="8" id="KW-0560">Oxidoreductase</keyword>
<dbReference type="Gene3D" id="3.90.180.10">
    <property type="entry name" value="Medium-chain alcohol dehydrogenases, catalytic domain"/>
    <property type="match status" value="1"/>
</dbReference>
<dbReference type="eggNOG" id="KOG0023">
    <property type="taxonomic scope" value="Eukaryota"/>
</dbReference>
<comment type="catalytic activity">
    <reaction evidence="10">
        <text>(E)-sinapyl alcohol + NADP(+) = (E)-sinapaldehyde + NADPH + H(+)</text>
        <dbReference type="Rhea" id="RHEA:45704"/>
        <dbReference type="ChEBI" id="CHEBI:15378"/>
        <dbReference type="ChEBI" id="CHEBI:27949"/>
        <dbReference type="ChEBI" id="CHEBI:57783"/>
        <dbReference type="ChEBI" id="CHEBI:58349"/>
        <dbReference type="ChEBI" id="CHEBI:64557"/>
        <dbReference type="EC" id="1.1.1.195"/>
    </reaction>
    <physiologicalReaction direction="right-to-left" evidence="10">
        <dbReference type="Rhea" id="RHEA:45706"/>
    </physiologicalReaction>
</comment>
<dbReference type="InterPro" id="IPR011032">
    <property type="entry name" value="GroES-like_sf"/>
</dbReference>
<dbReference type="GO" id="GO:0008270">
    <property type="term" value="F:zinc ion binding"/>
    <property type="evidence" value="ECO:0007669"/>
    <property type="project" value="InterPro"/>
</dbReference>
<evidence type="ECO:0000256" key="12">
    <source>
        <dbReference type="ARBA" id="ARBA00049311"/>
    </source>
</evidence>
<comment type="cofactor">
    <cofactor evidence="1">
        <name>Zn(2+)</name>
        <dbReference type="ChEBI" id="CHEBI:29105"/>
    </cofactor>
</comment>
<organism evidence="15">
    <name type="scientific">Triticum urartu</name>
    <name type="common">Red wild einkorn</name>
    <name type="synonym">Crithodium urartu</name>
    <dbReference type="NCBI Taxonomy" id="4572"/>
    <lineage>
        <taxon>Eukaryota</taxon>
        <taxon>Viridiplantae</taxon>
        <taxon>Streptophyta</taxon>
        <taxon>Embryophyta</taxon>
        <taxon>Tracheophyta</taxon>
        <taxon>Spermatophyta</taxon>
        <taxon>Magnoliopsida</taxon>
        <taxon>Liliopsida</taxon>
        <taxon>Poales</taxon>
        <taxon>Poaceae</taxon>
        <taxon>BOP clade</taxon>
        <taxon>Pooideae</taxon>
        <taxon>Triticodae</taxon>
        <taxon>Triticeae</taxon>
        <taxon>Triticinae</taxon>
        <taxon>Triticum</taxon>
    </lineage>
</organism>
<accession>M7YKV4</accession>
<dbReference type="GO" id="GO:0045551">
    <property type="term" value="F:cinnamyl-alcohol dehydrogenase activity"/>
    <property type="evidence" value="ECO:0007669"/>
    <property type="project" value="UniProtKB-EC"/>
</dbReference>
<keyword evidence="5" id="KW-0438">Lignin biosynthesis</keyword>
<evidence type="ECO:0000256" key="3">
    <source>
        <dbReference type="ARBA" id="ARBA00013171"/>
    </source>
</evidence>
<dbReference type="SUPFAM" id="SSF50129">
    <property type="entry name" value="GroES-like"/>
    <property type="match status" value="1"/>
</dbReference>